<sequence>MWGIPLWSSNELGYRHSKNASAQSFLVYSLRSKRTKRTSCFFLLPSAALLVVAEKPVFRKAKSTTKVLDFNSIQSFKHCIMVLYRRVETHCSELVGRIAVPATGVQGTWLPAQFCPHVYAQTRQETESHRSQIFTGSFTGFGAVLVN</sequence>
<accession>A0A0X3P0I6</accession>
<evidence type="ECO:0000313" key="1">
    <source>
        <dbReference type="EMBL" id="JAP45491.1"/>
    </source>
</evidence>
<dbReference type="EMBL" id="GEEE01017734">
    <property type="protein sequence ID" value="JAP45491.1"/>
    <property type="molecule type" value="Transcribed_RNA"/>
</dbReference>
<keyword evidence="1" id="KW-0808">Transferase</keyword>
<dbReference type="EMBL" id="GEEE01010212">
    <property type="protein sequence ID" value="JAP53013.1"/>
    <property type="molecule type" value="Transcribed_RNA"/>
</dbReference>
<gene>
    <name evidence="1" type="primary">NAA40</name>
    <name evidence="1" type="ORF">TR114648</name>
</gene>
<dbReference type="AlphaFoldDB" id="A0A0X3P0I6"/>
<organism evidence="1">
    <name type="scientific">Schistocephalus solidus</name>
    <name type="common">Tapeworm</name>
    <dbReference type="NCBI Taxonomy" id="70667"/>
    <lineage>
        <taxon>Eukaryota</taxon>
        <taxon>Metazoa</taxon>
        <taxon>Spiralia</taxon>
        <taxon>Lophotrochozoa</taxon>
        <taxon>Platyhelminthes</taxon>
        <taxon>Cestoda</taxon>
        <taxon>Eucestoda</taxon>
        <taxon>Diphyllobothriidea</taxon>
        <taxon>Diphyllobothriidae</taxon>
        <taxon>Schistocephalus</taxon>
    </lineage>
</organism>
<name>A0A0X3P0I6_SCHSO</name>
<protein>
    <submittedName>
        <fullName evidence="1">N-alpha-acetyltransferase 40</fullName>
    </submittedName>
</protein>
<proteinExistence type="predicted"/>
<dbReference type="GO" id="GO:0016740">
    <property type="term" value="F:transferase activity"/>
    <property type="evidence" value="ECO:0007669"/>
    <property type="project" value="UniProtKB-KW"/>
</dbReference>
<reference evidence="1" key="1">
    <citation type="submission" date="2016-01" db="EMBL/GenBank/DDBJ databases">
        <title>Reference transcriptome for the parasite Schistocephalus solidus: insights into the molecular evolution of parasitism.</title>
        <authorList>
            <person name="Hebert F.O."/>
            <person name="Grambauer S."/>
            <person name="Barber I."/>
            <person name="Landry C.R."/>
            <person name="Aubin-Horth N."/>
        </authorList>
    </citation>
    <scope>NUCLEOTIDE SEQUENCE</scope>
</reference>